<feature type="compositionally biased region" description="Low complexity" evidence="1">
    <location>
        <begin position="222"/>
        <end position="246"/>
    </location>
</feature>
<comment type="caution">
    <text evidence="2">The sequence shown here is derived from an EMBL/GenBank/DDBJ whole genome shotgun (WGS) entry which is preliminary data.</text>
</comment>
<dbReference type="Proteomes" id="UP001208570">
    <property type="component" value="Unassembled WGS sequence"/>
</dbReference>
<evidence type="ECO:0000256" key="1">
    <source>
        <dbReference type="SAM" id="MobiDB-lite"/>
    </source>
</evidence>
<accession>A0AAD9JCK9</accession>
<feature type="compositionally biased region" description="Polar residues" evidence="1">
    <location>
        <begin position="103"/>
        <end position="112"/>
    </location>
</feature>
<protein>
    <submittedName>
        <fullName evidence="2">Uncharacterized protein</fullName>
    </submittedName>
</protein>
<dbReference type="EMBL" id="JAODUP010000435">
    <property type="protein sequence ID" value="KAK2149825.1"/>
    <property type="molecule type" value="Genomic_DNA"/>
</dbReference>
<keyword evidence="3" id="KW-1185">Reference proteome</keyword>
<reference evidence="2" key="1">
    <citation type="journal article" date="2023" name="Mol. Biol. Evol.">
        <title>Third-Generation Sequencing Reveals the Adaptive Role of the Epigenome in Three Deep-Sea Polychaetes.</title>
        <authorList>
            <person name="Perez M."/>
            <person name="Aroh O."/>
            <person name="Sun Y."/>
            <person name="Lan Y."/>
            <person name="Juniper S.K."/>
            <person name="Young C.R."/>
            <person name="Angers B."/>
            <person name="Qian P.Y."/>
        </authorList>
    </citation>
    <scope>NUCLEOTIDE SEQUENCE</scope>
    <source>
        <strain evidence="2">P08H-3</strain>
    </source>
</reference>
<dbReference type="AlphaFoldDB" id="A0AAD9JCK9"/>
<feature type="region of interest" description="Disordered" evidence="1">
    <location>
        <begin position="1"/>
        <end position="28"/>
    </location>
</feature>
<name>A0AAD9JCK9_9ANNE</name>
<feature type="region of interest" description="Disordered" evidence="1">
    <location>
        <begin position="56"/>
        <end position="308"/>
    </location>
</feature>
<feature type="compositionally biased region" description="Polar residues" evidence="1">
    <location>
        <begin position="133"/>
        <end position="157"/>
    </location>
</feature>
<proteinExistence type="predicted"/>
<sequence length="359" mass="37899">MPRKKADAQPPPSSGEQTQPSYMPGMMEKKKKKGFLSIFSRKKEGKFNLCEATYNMESTSAPPPTYEPPVMSNGNKPHADIQLRPHSQVMSSTSSMRTSVPSARTSTISLDGTTGLKKLSRKNRPAPAPPTNKPLSVDTNAAGQSQAVHSRGSSHSSGFDEINVSPLESPGSVSGKMPNSVQAKASMTAVASEDSSHSVSNGQAVDHVTCQLNTEEDGAVCSSAASTMSRTSSMSTGGDGSMSSLPRNRKKRRAPPPPQGPPKSAYSDGSLKHVSSGGSPTSSSSQSPEHLAKTAARSTSQVEDSETFDTRELQMAIAEELKKGRPTLRAIDKSINSSFFGALGSDSDEESDSESRADF</sequence>
<organism evidence="2 3">
    <name type="scientific">Paralvinella palmiformis</name>
    <dbReference type="NCBI Taxonomy" id="53620"/>
    <lineage>
        <taxon>Eukaryota</taxon>
        <taxon>Metazoa</taxon>
        <taxon>Spiralia</taxon>
        <taxon>Lophotrochozoa</taxon>
        <taxon>Annelida</taxon>
        <taxon>Polychaeta</taxon>
        <taxon>Sedentaria</taxon>
        <taxon>Canalipalpata</taxon>
        <taxon>Terebellida</taxon>
        <taxon>Terebelliformia</taxon>
        <taxon>Alvinellidae</taxon>
        <taxon>Paralvinella</taxon>
    </lineage>
</organism>
<evidence type="ECO:0000313" key="2">
    <source>
        <dbReference type="EMBL" id="KAK2149825.1"/>
    </source>
</evidence>
<gene>
    <name evidence="2" type="ORF">LSH36_435g01012</name>
</gene>
<feature type="compositionally biased region" description="Low complexity" evidence="1">
    <location>
        <begin position="275"/>
        <end position="288"/>
    </location>
</feature>
<evidence type="ECO:0000313" key="3">
    <source>
        <dbReference type="Proteomes" id="UP001208570"/>
    </source>
</evidence>
<feature type="compositionally biased region" description="Low complexity" evidence="1">
    <location>
        <begin position="87"/>
        <end position="102"/>
    </location>
</feature>
<feature type="region of interest" description="Disordered" evidence="1">
    <location>
        <begin position="336"/>
        <end position="359"/>
    </location>
</feature>